<protein>
    <recommendedName>
        <fullName evidence="1">DSBA-like thioredoxin domain-containing protein</fullName>
    </recommendedName>
</protein>
<dbReference type="InterPro" id="IPR036249">
    <property type="entry name" value="Thioredoxin-like_sf"/>
</dbReference>
<dbReference type="Pfam" id="PF01323">
    <property type="entry name" value="DSBA"/>
    <property type="match status" value="1"/>
</dbReference>
<accession>A0AAV9UIH6</accession>
<evidence type="ECO:0000313" key="2">
    <source>
        <dbReference type="EMBL" id="KAK6341077.1"/>
    </source>
</evidence>
<dbReference type="EMBL" id="JAVHNQ010000008">
    <property type="protein sequence ID" value="KAK6341077.1"/>
    <property type="molecule type" value="Genomic_DNA"/>
</dbReference>
<dbReference type="InterPro" id="IPR001853">
    <property type="entry name" value="DSBA-like_thioredoxin_dom"/>
</dbReference>
<dbReference type="SUPFAM" id="SSF52833">
    <property type="entry name" value="Thioredoxin-like"/>
    <property type="match status" value="1"/>
</dbReference>
<dbReference type="PANTHER" id="PTHR13887">
    <property type="entry name" value="GLUTATHIONE S-TRANSFERASE KAPPA"/>
    <property type="match status" value="1"/>
</dbReference>
<gene>
    <name evidence="2" type="ORF">TWF696_009384</name>
</gene>
<evidence type="ECO:0000259" key="1">
    <source>
        <dbReference type="Pfam" id="PF01323"/>
    </source>
</evidence>
<sequence>MTKFIIDVVSDTICPWCYVGFRRLAKAIDIFKNTRQDASFEIRWHPFYLNPNAPDIGVDKQKVYEAKFGRDRTLMMQRRLAIVGAQDGIAFAFGGKTGNTRKSHRLIQLAGEKGLQNQVVEQLFISYFEAEKDITDDGILKEAAINGGLAAEDVDACLQSDQGGEQVDREVALAQARHIQGVPHFTINGTAELGGAQEPDAFLEIFQAYNQM</sequence>
<dbReference type="AlphaFoldDB" id="A0AAV9UIH6"/>
<reference evidence="2 3" key="1">
    <citation type="submission" date="2019-10" db="EMBL/GenBank/DDBJ databases">
        <authorList>
            <person name="Palmer J.M."/>
        </authorList>
    </citation>
    <scope>NUCLEOTIDE SEQUENCE [LARGE SCALE GENOMIC DNA]</scope>
    <source>
        <strain evidence="2 3">TWF696</strain>
    </source>
</reference>
<evidence type="ECO:0000313" key="3">
    <source>
        <dbReference type="Proteomes" id="UP001375240"/>
    </source>
</evidence>
<dbReference type="CDD" id="cd03024">
    <property type="entry name" value="DsbA_FrnE"/>
    <property type="match status" value="1"/>
</dbReference>
<comment type="caution">
    <text evidence="2">The sequence shown here is derived from an EMBL/GenBank/DDBJ whole genome shotgun (WGS) entry which is preliminary data.</text>
</comment>
<keyword evidence="3" id="KW-1185">Reference proteome</keyword>
<organism evidence="2 3">
    <name type="scientific">Orbilia brochopaga</name>
    <dbReference type="NCBI Taxonomy" id="3140254"/>
    <lineage>
        <taxon>Eukaryota</taxon>
        <taxon>Fungi</taxon>
        <taxon>Dikarya</taxon>
        <taxon>Ascomycota</taxon>
        <taxon>Pezizomycotina</taxon>
        <taxon>Orbiliomycetes</taxon>
        <taxon>Orbiliales</taxon>
        <taxon>Orbiliaceae</taxon>
        <taxon>Orbilia</taxon>
    </lineage>
</organism>
<dbReference type="GO" id="GO:0016491">
    <property type="term" value="F:oxidoreductase activity"/>
    <property type="evidence" value="ECO:0007669"/>
    <property type="project" value="InterPro"/>
</dbReference>
<name>A0AAV9UIH6_9PEZI</name>
<dbReference type="Proteomes" id="UP001375240">
    <property type="component" value="Unassembled WGS sequence"/>
</dbReference>
<feature type="domain" description="DSBA-like thioredoxin" evidence="1">
    <location>
        <begin position="6"/>
        <end position="205"/>
    </location>
</feature>
<proteinExistence type="predicted"/>
<dbReference type="Gene3D" id="3.40.30.10">
    <property type="entry name" value="Glutaredoxin"/>
    <property type="match status" value="1"/>
</dbReference>
<dbReference type="PANTHER" id="PTHR13887:SF41">
    <property type="entry name" value="THIOREDOXIN SUPERFAMILY PROTEIN"/>
    <property type="match status" value="1"/>
</dbReference>